<name>A0A840USK8_9FIRM</name>
<reference evidence="2 3" key="1">
    <citation type="submission" date="2020-08" db="EMBL/GenBank/DDBJ databases">
        <title>Genomic Encyclopedia of Type Strains, Phase IV (KMG-IV): sequencing the most valuable type-strain genomes for metagenomic binning, comparative biology and taxonomic classification.</title>
        <authorList>
            <person name="Goeker M."/>
        </authorList>
    </citation>
    <scope>NUCLEOTIDE SEQUENCE [LARGE SCALE GENOMIC DNA]</scope>
    <source>
        <strain evidence="2 3">DSM 24661</strain>
    </source>
</reference>
<dbReference type="AlphaFoldDB" id="A0A840USK8"/>
<feature type="compositionally biased region" description="Polar residues" evidence="1">
    <location>
        <begin position="34"/>
        <end position="45"/>
    </location>
</feature>
<comment type="caution">
    <text evidence="2">The sequence shown here is derived from an EMBL/GenBank/DDBJ whole genome shotgun (WGS) entry which is preliminary data.</text>
</comment>
<evidence type="ECO:0000313" key="3">
    <source>
        <dbReference type="Proteomes" id="UP000559117"/>
    </source>
</evidence>
<protein>
    <submittedName>
        <fullName evidence="2">Uncharacterized protein</fullName>
    </submittedName>
</protein>
<dbReference type="Proteomes" id="UP000559117">
    <property type="component" value="Unassembled WGS sequence"/>
</dbReference>
<sequence length="72" mass="8274">MFKQNRKTEMRRDKIEQLKNDWLGRDSNGKIRSGSGTAHLNSAQFTPHGASKIYIEGWTPDSVKEKLQEAKK</sequence>
<accession>A0A840USK8</accession>
<gene>
    <name evidence="2" type="ORF">HNR32_002279</name>
</gene>
<feature type="region of interest" description="Disordered" evidence="1">
    <location>
        <begin position="24"/>
        <end position="46"/>
    </location>
</feature>
<organism evidence="2 3">
    <name type="scientific">Pectinatus brassicae</name>
    <dbReference type="NCBI Taxonomy" id="862415"/>
    <lineage>
        <taxon>Bacteria</taxon>
        <taxon>Bacillati</taxon>
        <taxon>Bacillota</taxon>
        <taxon>Negativicutes</taxon>
        <taxon>Selenomonadales</taxon>
        <taxon>Selenomonadaceae</taxon>
        <taxon>Pectinatus</taxon>
    </lineage>
</organism>
<evidence type="ECO:0000256" key="1">
    <source>
        <dbReference type="SAM" id="MobiDB-lite"/>
    </source>
</evidence>
<evidence type="ECO:0000313" key="2">
    <source>
        <dbReference type="EMBL" id="MBB5337122.1"/>
    </source>
</evidence>
<keyword evidence="3" id="KW-1185">Reference proteome</keyword>
<proteinExistence type="predicted"/>
<dbReference type="EMBL" id="JACHFH010000034">
    <property type="protein sequence ID" value="MBB5337122.1"/>
    <property type="molecule type" value="Genomic_DNA"/>
</dbReference>